<keyword evidence="3" id="KW-0813">Transport</keyword>
<evidence type="ECO:0000256" key="7">
    <source>
        <dbReference type="ARBA" id="ARBA00022989"/>
    </source>
</evidence>
<feature type="chain" id="PRO_5032427239" evidence="12">
    <location>
        <begin position="22"/>
        <end position="655"/>
    </location>
</feature>
<feature type="transmembrane region" description="Helical" evidence="11">
    <location>
        <begin position="521"/>
        <end position="540"/>
    </location>
</feature>
<keyword evidence="6" id="KW-0769">Symport</keyword>
<keyword evidence="12" id="KW-0732">Signal</keyword>
<evidence type="ECO:0000256" key="12">
    <source>
        <dbReference type="SAM" id="SignalP"/>
    </source>
</evidence>
<dbReference type="GO" id="GO:0015293">
    <property type="term" value="F:symporter activity"/>
    <property type="evidence" value="ECO:0007669"/>
    <property type="project" value="UniProtKB-KW"/>
</dbReference>
<feature type="transmembrane region" description="Helical" evidence="11">
    <location>
        <begin position="185"/>
        <end position="206"/>
    </location>
</feature>
<comment type="caution">
    <text evidence="13">The sequence shown here is derived from an EMBL/GenBank/DDBJ whole genome shotgun (WGS) entry which is preliminary data.</text>
</comment>
<dbReference type="CDD" id="cd11480">
    <property type="entry name" value="SLC5sbd_u4"/>
    <property type="match status" value="1"/>
</dbReference>
<feature type="transmembrane region" description="Helical" evidence="11">
    <location>
        <begin position="609"/>
        <end position="627"/>
    </location>
</feature>
<dbReference type="PANTHER" id="PTHR48086:SF6">
    <property type="entry name" value="CATION_ACETATE SYMPORTER ACTP"/>
    <property type="match status" value="1"/>
</dbReference>
<evidence type="ECO:0000256" key="8">
    <source>
        <dbReference type="ARBA" id="ARBA00023136"/>
    </source>
</evidence>
<feature type="transmembrane region" description="Helical" evidence="11">
    <location>
        <begin position="324"/>
        <end position="345"/>
    </location>
</feature>
<feature type="transmembrane region" description="Helical" evidence="11">
    <location>
        <begin position="72"/>
        <end position="93"/>
    </location>
</feature>
<dbReference type="EMBL" id="DSOV01000009">
    <property type="protein sequence ID" value="HEN41265.1"/>
    <property type="molecule type" value="Genomic_DNA"/>
</dbReference>
<proteinExistence type="inferred from homology"/>
<feature type="transmembrane region" description="Helical" evidence="11">
    <location>
        <begin position="357"/>
        <end position="382"/>
    </location>
</feature>
<dbReference type="Pfam" id="PF00474">
    <property type="entry name" value="SSF"/>
    <property type="match status" value="1"/>
</dbReference>
<feature type="transmembrane region" description="Helical" evidence="11">
    <location>
        <begin position="249"/>
        <end position="267"/>
    </location>
</feature>
<evidence type="ECO:0000256" key="3">
    <source>
        <dbReference type="ARBA" id="ARBA00022448"/>
    </source>
</evidence>
<evidence type="ECO:0000256" key="1">
    <source>
        <dbReference type="ARBA" id="ARBA00004651"/>
    </source>
</evidence>
<feature type="region of interest" description="Disordered" evidence="10">
    <location>
        <begin position="27"/>
        <end position="47"/>
    </location>
</feature>
<evidence type="ECO:0000256" key="10">
    <source>
        <dbReference type="SAM" id="MobiDB-lite"/>
    </source>
</evidence>
<dbReference type="NCBIfam" id="TIGR00813">
    <property type="entry name" value="sss"/>
    <property type="match status" value="1"/>
</dbReference>
<organism evidence="13">
    <name type="scientific">Geobacter metallireducens</name>
    <dbReference type="NCBI Taxonomy" id="28232"/>
    <lineage>
        <taxon>Bacteria</taxon>
        <taxon>Pseudomonadati</taxon>
        <taxon>Thermodesulfobacteriota</taxon>
        <taxon>Desulfuromonadia</taxon>
        <taxon>Geobacterales</taxon>
        <taxon>Geobacteraceae</taxon>
        <taxon>Geobacter</taxon>
    </lineage>
</organism>
<feature type="transmembrane region" description="Helical" evidence="11">
    <location>
        <begin position="416"/>
        <end position="445"/>
    </location>
</feature>
<sequence length="655" mass="68207">MLAKSLSALMLSLFLSTAVLAAEPAKSPAPSSAPAAQQSTSTAASQPAAAQTAQAAQAAAPAAPAKVKPNRAITITMFMAIIAVTLGVVVWAAKRTTSAADFYAAGGGITGLQNGWAIAGDYMSAASFLGMSGLISLYGIDGFMYAVGPMFSFIAILLVVAEPCRNAGKYTLGDILSFRAAPKTVRGVAAISTVTVSLFYLIAQMVGAGKLMQVLLDIPYRVSVIGVGVLMVGYVAFGGMKATTWVQIIKAGLLMSGTVLLALLVMIKAGMNPIGFFSDIVGSPMIQDHVRMSVLKDAVPKEGFDYGQRFLEPGLFLKNPLDQISLGIAWALGAAGLPHILMRFFTVPNAKEARKSIVVALFINSSFFFLINLIGFGAALYLTPQLISSVDKGGNMATLLLAQHLGGGAGSLGGDLFLAFICAVAFATILAVVSGLVLAASAAIAHDIYVNIVKDGKADQKAQVRTAKITSLCVGIAAIVMGLAAEKENVVALVALAFAVAASGNFPAVMLSLFWKRFNTAGIVGALVVGTVSAIGLVMVSPNMTYPQKIANDAKKVIETLEKKQASGVVLAEKDLKALEKARADFRKNDGGVSMVGLKEPLFPLKNPGIVSLPLGLLAAIVCTLLFRDRRAEEMFDEIEVRQITGLGIAKASDH</sequence>
<evidence type="ECO:0000256" key="6">
    <source>
        <dbReference type="ARBA" id="ARBA00022847"/>
    </source>
</evidence>
<name>A0A831UB76_GEOME</name>
<dbReference type="PANTHER" id="PTHR48086">
    <property type="entry name" value="SODIUM/PROLINE SYMPORTER-RELATED"/>
    <property type="match status" value="1"/>
</dbReference>
<dbReference type="GO" id="GO:0015123">
    <property type="term" value="F:acetate transmembrane transporter activity"/>
    <property type="evidence" value="ECO:0007669"/>
    <property type="project" value="TreeGrafter"/>
</dbReference>
<protein>
    <submittedName>
        <fullName evidence="13">Cation acetate symporter</fullName>
    </submittedName>
</protein>
<keyword evidence="7 11" id="KW-1133">Transmembrane helix</keyword>
<dbReference type="GO" id="GO:0005886">
    <property type="term" value="C:plasma membrane"/>
    <property type="evidence" value="ECO:0007669"/>
    <property type="project" value="UniProtKB-SubCell"/>
</dbReference>
<comment type="similarity">
    <text evidence="2 9">Belongs to the sodium:solute symporter (SSF) (TC 2.A.21) family.</text>
</comment>
<comment type="subcellular location">
    <subcellularLocation>
        <location evidence="1">Cell membrane</location>
        <topology evidence="1">Multi-pass membrane protein</topology>
    </subcellularLocation>
</comment>
<feature type="signal peptide" evidence="12">
    <location>
        <begin position="1"/>
        <end position="21"/>
    </location>
</feature>
<dbReference type="GO" id="GO:0006847">
    <property type="term" value="P:plasma membrane acetate transport"/>
    <property type="evidence" value="ECO:0007669"/>
    <property type="project" value="TreeGrafter"/>
</dbReference>
<keyword evidence="5 11" id="KW-0812">Transmembrane</keyword>
<feature type="transmembrane region" description="Helical" evidence="11">
    <location>
        <begin position="143"/>
        <end position="164"/>
    </location>
</feature>
<feature type="transmembrane region" description="Helical" evidence="11">
    <location>
        <begin position="491"/>
        <end position="514"/>
    </location>
</feature>
<keyword evidence="8 11" id="KW-0472">Membrane</keyword>
<evidence type="ECO:0000256" key="4">
    <source>
        <dbReference type="ARBA" id="ARBA00022475"/>
    </source>
</evidence>
<keyword evidence="4" id="KW-1003">Cell membrane</keyword>
<reference evidence="13" key="1">
    <citation type="journal article" date="2020" name="mSystems">
        <title>Genome- and Community-Level Interaction Insights into Carbon Utilization and Element Cycling Functions of Hydrothermarchaeota in Hydrothermal Sediment.</title>
        <authorList>
            <person name="Zhou Z."/>
            <person name="Liu Y."/>
            <person name="Xu W."/>
            <person name="Pan J."/>
            <person name="Luo Z.H."/>
            <person name="Li M."/>
        </authorList>
    </citation>
    <scope>NUCLEOTIDE SEQUENCE [LARGE SCALE GENOMIC DNA]</scope>
    <source>
        <strain evidence="13">SpSt-349</strain>
    </source>
</reference>
<feature type="transmembrane region" description="Helical" evidence="11">
    <location>
        <begin position="218"/>
        <end position="237"/>
    </location>
</feature>
<dbReference type="Gene3D" id="1.20.1730.10">
    <property type="entry name" value="Sodium/glucose cotransporter"/>
    <property type="match status" value="1"/>
</dbReference>
<evidence type="ECO:0000256" key="11">
    <source>
        <dbReference type="SAM" id="Phobius"/>
    </source>
</evidence>
<accession>A0A831UB76</accession>
<dbReference type="InterPro" id="IPR001734">
    <property type="entry name" value="Na/solute_symporter"/>
</dbReference>
<dbReference type="PROSITE" id="PS50283">
    <property type="entry name" value="NA_SOLUT_SYMP_3"/>
    <property type="match status" value="1"/>
</dbReference>
<evidence type="ECO:0000313" key="13">
    <source>
        <dbReference type="EMBL" id="HEN41265.1"/>
    </source>
</evidence>
<evidence type="ECO:0000256" key="5">
    <source>
        <dbReference type="ARBA" id="ARBA00022692"/>
    </source>
</evidence>
<evidence type="ECO:0000256" key="9">
    <source>
        <dbReference type="RuleBase" id="RU362091"/>
    </source>
</evidence>
<gene>
    <name evidence="13" type="ORF">ENQ87_02630</name>
</gene>
<feature type="transmembrane region" description="Helical" evidence="11">
    <location>
        <begin position="466"/>
        <end position="485"/>
    </location>
</feature>
<dbReference type="InterPro" id="IPR038377">
    <property type="entry name" value="Na/Glc_symporter_sf"/>
</dbReference>
<dbReference type="InterPro" id="IPR050277">
    <property type="entry name" value="Sodium:Solute_Symporter"/>
</dbReference>
<evidence type="ECO:0000256" key="2">
    <source>
        <dbReference type="ARBA" id="ARBA00006434"/>
    </source>
</evidence>
<dbReference type="AlphaFoldDB" id="A0A831UB76"/>